<sequence length="76" mass="8343">MGGIRKKELVTIGDIHTYLSNSNAQSQEADFLYKARIVGILQQNGWAHVSCTGCSKKLDKYGTSCVSLMSMSKSKK</sequence>
<reference evidence="1" key="1">
    <citation type="submission" date="2021-01" db="EMBL/GenBank/DDBJ databases">
        <authorList>
            <consortium name="Genoscope - CEA"/>
            <person name="William W."/>
        </authorList>
    </citation>
    <scope>NUCLEOTIDE SEQUENCE</scope>
</reference>
<name>A0A816MCM9_BRANA</name>
<dbReference type="EMBL" id="HG994371">
    <property type="protein sequence ID" value="CAF1961836.1"/>
    <property type="molecule type" value="Genomic_DNA"/>
</dbReference>
<evidence type="ECO:0000313" key="1">
    <source>
        <dbReference type="EMBL" id="CAF1961836.1"/>
    </source>
</evidence>
<organism evidence="1">
    <name type="scientific">Brassica napus</name>
    <name type="common">Rape</name>
    <dbReference type="NCBI Taxonomy" id="3708"/>
    <lineage>
        <taxon>Eukaryota</taxon>
        <taxon>Viridiplantae</taxon>
        <taxon>Streptophyta</taxon>
        <taxon>Embryophyta</taxon>
        <taxon>Tracheophyta</taxon>
        <taxon>Spermatophyta</taxon>
        <taxon>Magnoliopsida</taxon>
        <taxon>eudicotyledons</taxon>
        <taxon>Gunneridae</taxon>
        <taxon>Pentapetalae</taxon>
        <taxon>rosids</taxon>
        <taxon>malvids</taxon>
        <taxon>Brassicales</taxon>
        <taxon>Brassicaceae</taxon>
        <taxon>Brassiceae</taxon>
        <taxon>Brassica</taxon>
    </lineage>
</organism>
<gene>
    <name evidence="1" type="ORF">DARMORV10_C07P11310.1</name>
</gene>
<dbReference type="AlphaFoldDB" id="A0A816MCM9"/>
<accession>A0A816MCM9</accession>
<dbReference type="Proteomes" id="UP001295469">
    <property type="component" value="Chromosome C07"/>
</dbReference>
<proteinExistence type="predicted"/>
<protein>
    <submittedName>
        <fullName evidence="1">(rape) hypothetical protein</fullName>
    </submittedName>
</protein>